<evidence type="ECO:0000313" key="2">
    <source>
        <dbReference type="Proteomes" id="UP000251960"/>
    </source>
</evidence>
<reference evidence="1 2" key="1">
    <citation type="journal article" date="2018" name="Nat. Genet.">
        <title>Extensive intraspecific gene order and gene structural variations between Mo17 and other maize genomes.</title>
        <authorList>
            <person name="Sun S."/>
            <person name="Zhou Y."/>
            <person name="Chen J."/>
            <person name="Shi J."/>
            <person name="Zhao H."/>
            <person name="Zhao H."/>
            <person name="Song W."/>
            <person name="Zhang M."/>
            <person name="Cui Y."/>
            <person name="Dong X."/>
            <person name="Liu H."/>
            <person name="Ma X."/>
            <person name="Jiao Y."/>
            <person name="Wang B."/>
            <person name="Wei X."/>
            <person name="Stein J.C."/>
            <person name="Glaubitz J.C."/>
            <person name="Lu F."/>
            <person name="Yu G."/>
            <person name="Liang C."/>
            <person name="Fengler K."/>
            <person name="Li B."/>
            <person name="Rafalski A."/>
            <person name="Schnable P.S."/>
            <person name="Ware D.H."/>
            <person name="Buckler E.S."/>
            <person name="Lai J."/>
        </authorList>
    </citation>
    <scope>NUCLEOTIDE SEQUENCE [LARGE SCALE GENOMIC DNA]</scope>
    <source>
        <strain evidence="2">cv. Missouri 17</strain>
        <tissue evidence="1">Seedling</tissue>
    </source>
</reference>
<sequence length="159" mass="17986">MDDSDLDSAALWAAIDSAAAKASSRIRCAASDDDHRGEILERSDYTTISGNPYIKKSGWRKISCFFNVSFEIKDHSIEFDENRNVNRAEFLVRASMTIFLELDVQDEKWRSLDPKGGVHEVFTFRSATHRQLPKWNPQILVIVKVVCVAVSSVQKYTGT</sequence>
<dbReference type="PANTHER" id="PTHR37731:SF1">
    <property type="entry name" value="PEPTIDE TRANSPORTER FAMILY PROTEIN"/>
    <property type="match status" value="1"/>
</dbReference>
<evidence type="ECO:0000313" key="1">
    <source>
        <dbReference type="EMBL" id="PWZ41866.1"/>
    </source>
</evidence>
<dbReference type="AlphaFoldDB" id="A0A3L6G4B1"/>
<protein>
    <submittedName>
        <fullName evidence="1">Uncharacterized protein</fullName>
    </submittedName>
</protein>
<dbReference type="PANTHER" id="PTHR37731">
    <property type="entry name" value="PEPTIDE TRANSPORTER FAMILY PROTEIN"/>
    <property type="match status" value="1"/>
</dbReference>
<name>A0A3L6G4B1_MAIZE</name>
<dbReference type="EMBL" id="NCVQ01000003">
    <property type="protein sequence ID" value="PWZ41866.1"/>
    <property type="molecule type" value="Genomic_DNA"/>
</dbReference>
<comment type="caution">
    <text evidence="1">The sequence shown here is derived from an EMBL/GenBank/DDBJ whole genome shotgun (WGS) entry which is preliminary data.</text>
</comment>
<dbReference type="Proteomes" id="UP000251960">
    <property type="component" value="Chromosome 2"/>
</dbReference>
<proteinExistence type="predicted"/>
<organism evidence="1 2">
    <name type="scientific">Zea mays</name>
    <name type="common">Maize</name>
    <dbReference type="NCBI Taxonomy" id="4577"/>
    <lineage>
        <taxon>Eukaryota</taxon>
        <taxon>Viridiplantae</taxon>
        <taxon>Streptophyta</taxon>
        <taxon>Embryophyta</taxon>
        <taxon>Tracheophyta</taxon>
        <taxon>Spermatophyta</taxon>
        <taxon>Magnoliopsida</taxon>
        <taxon>Liliopsida</taxon>
        <taxon>Poales</taxon>
        <taxon>Poaceae</taxon>
        <taxon>PACMAD clade</taxon>
        <taxon>Panicoideae</taxon>
        <taxon>Andropogonodae</taxon>
        <taxon>Andropogoneae</taxon>
        <taxon>Tripsacinae</taxon>
        <taxon>Zea</taxon>
    </lineage>
</organism>
<accession>A0A3L6G4B1</accession>
<dbReference type="ExpressionAtlas" id="A0A3L6G4B1">
    <property type="expression patterns" value="baseline and differential"/>
</dbReference>
<gene>
    <name evidence="1" type="ORF">Zm00014a_032687</name>
</gene>